<evidence type="ECO:0000256" key="3">
    <source>
        <dbReference type="ARBA" id="ARBA00022692"/>
    </source>
</evidence>
<dbReference type="PANTHER" id="PTHR34857:SF2">
    <property type="entry name" value="SLL0384 PROTEIN"/>
    <property type="match status" value="1"/>
</dbReference>
<comment type="subcellular location">
    <subcellularLocation>
        <location evidence="1">Membrane</location>
        <topology evidence="1">Multi-pass membrane protein</topology>
    </subcellularLocation>
</comment>
<sequence>MIDPLTARVERRGPIAPRSALAKLAAALLIAVPLIASIDVVSASVALILEIPLLLLAGLGAREFWTRTAVLWVAAPLSAVTIALYGAPSGAVHFEWMLIRVSDGSLSLAAATAVRVLAIGLPSVVLFVTVDPTDLADDLAQRVRLPARFVIGALAGMRMLGLLADDWRALALARRARGVADQGRIRRTLGMAFALFVLAIRRGSSLATAMEARGFGGSGERSWARESVWTRRDTGLVLVACVIPVVAIWAAVATGAWNFVLGG</sequence>
<feature type="transmembrane region" description="Helical" evidence="6">
    <location>
        <begin position="236"/>
        <end position="261"/>
    </location>
</feature>
<evidence type="ECO:0000256" key="4">
    <source>
        <dbReference type="ARBA" id="ARBA00022989"/>
    </source>
</evidence>
<dbReference type="InterPro" id="IPR003339">
    <property type="entry name" value="ABC/ECF_trnsptr_transmembrane"/>
</dbReference>
<keyword evidence="3 6" id="KW-0812">Transmembrane</keyword>
<proteinExistence type="predicted"/>
<reference evidence="7 8" key="1">
    <citation type="submission" date="2015-02" db="EMBL/GenBank/DDBJ databases">
        <title>Draft genome sequences of ten Microbacterium spp. with emphasis on heavy metal contaminated environments.</title>
        <authorList>
            <person name="Corretto E."/>
        </authorList>
    </citation>
    <scope>NUCLEOTIDE SEQUENCE [LARGE SCALE GENOMIC DNA]</scope>
    <source>
        <strain evidence="7 8">SA35</strain>
    </source>
</reference>
<dbReference type="InterPro" id="IPR051611">
    <property type="entry name" value="ECF_transporter_component"/>
</dbReference>
<dbReference type="Pfam" id="PF02361">
    <property type="entry name" value="CbiQ"/>
    <property type="match status" value="1"/>
</dbReference>
<dbReference type="PATRIC" id="fig|273678.4.peg.1362"/>
<dbReference type="CDD" id="cd16914">
    <property type="entry name" value="EcfT"/>
    <property type="match status" value="1"/>
</dbReference>
<evidence type="ECO:0000256" key="5">
    <source>
        <dbReference type="ARBA" id="ARBA00023136"/>
    </source>
</evidence>
<accession>A0A0M2HLX8</accession>
<dbReference type="PANTHER" id="PTHR34857">
    <property type="entry name" value="SLL0384 PROTEIN"/>
    <property type="match status" value="1"/>
</dbReference>
<keyword evidence="5 6" id="KW-0472">Membrane</keyword>
<organism evidence="7 8">
    <name type="scientific">Microbacterium hydrocarbonoxydans</name>
    <dbReference type="NCBI Taxonomy" id="273678"/>
    <lineage>
        <taxon>Bacteria</taxon>
        <taxon>Bacillati</taxon>
        <taxon>Actinomycetota</taxon>
        <taxon>Actinomycetes</taxon>
        <taxon>Micrococcales</taxon>
        <taxon>Microbacteriaceae</taxon>
        <taxon>Microbacterium</taxon>
    </lineage>
</organism>
<feature type="transmembrane region" description="Helical" evidence="6">
    <location>
        <begin position="21"/>
        <end position="49"/>
    </location>
</feature>
<evidence type="ECO:0000256" key="2">
    <source>
        <dbReference type="ARBA" id="ARBA00022475"/>
    </source>
</evidence>
<dbReference type="EMBL" id="JYJB01000008">
    <property type="protein sequence ID" value="KJL47737.1"/>
    <property type="molecule type" value="Genomic_DNA"/>
</dbReference>
<keyword evidence="2" id="KW-1003">Cell membrane</keyword>
<protein>
    <submittedName>
        <fullName evidence="7">Energy-coupling factor transporter transmembrane protein EcfT</fullName>
    </submittedName>
</protein>
<feature type="transmembrane region" description="Helical" evidence="6">
    <location>
        <begin position="108"/>
        <end position="130"/>
    </location>
</feature>
<keyword evidence="8" id="KW-1185">Reference proteome</keyword>
<dbReference type="Proteomes" id="UP000033900">
    <property type="component" value="Unassembled WGS sequence"/>
</dbReference>
<feature type="transmembrane region" description="Helical" evidence="6">
    <location>
        <begin position="69"/>
        <end position="87"/>
    </location>
</feature>
<gene>
    <name evidence="7" type="primary">ecfT</name>
    <name evidence="7" type="ORF">RS84_01364</name>
</gene>
<evidence type="ECO:0000256" key="1">
    <source>
        <dbReference type="ARBA" id="ARBA00004141"/>
    </source>
</evidence>
<name>A0A0M2HLX8_9MICO</name>
<dbReference type="GO" id="GO:0005886">
    <property type="term" value="C:plasma membrane"/>
    <property type="evidence" value="ECO:0007669"/>
    <property type="project" value="UniProtKB-ARBA"/>
</dbReference>
<evidence type="ECO:0000313" key="7">
    <source>
        <dbReference type="EMBL" id="KJL47737.1"/>
    </source>
</evidence>
<keyword evidence="4 6" id="KW-1133">Transmembrane helix</keyword>
<dbReference type="STRING" id="273678.RS84_01364"/>
<comment type="caution">
    <text evidence="7">The sequence shown here is derived from an EMBL/GenBank/DDBJ whole genome shotgun (WGS) entry which is preliminary data.</text>
</comment>
<dbReference type="AlphaFoldDB" id="A0A0M2HLX8"/>
<evidence type="ECO:0000256" key="6">
    <source>
        <dbReference type="SAM" id="Phobius"/>
    </source>
</evidence>
<evidence type="ECO:0000313" key="8">
    <source>
        <dbReference type="Proteomes" id="UP000033900"/>
    </source>
</evidence>
<dbReference type="OrthoDB" id="6400at2"/>
<dbReference type="RefSeq" id="WP_045257034.1">
    <property type="nucleotide sequence ID" value="NZ_JYJB01000008.1"/>
</dbReference>